<gene>
    <name evidence="2" type="ORF">METZ01_LOCUS238176</name>
</gene>
<name>A0A382HDU2_9ZZZZ</name>
<sequence>MSKLLKVFLIASFAVASFSAKAVTVASWGGAYTESQQKAYADTYSDPSSIQFENYNGGLGEVRAQVESGSVTWDIVDALPSDAITGCDEGLFEDISSEIASNAAPGPDGESMLEDMENNGLEYHSGWDCCVPQIFWTYVVFYDPDAFPGDKPSSMADFFDVEKFPGKRGIHTWATGVIEKAMVADGVKPTAVPTVLAKQTGAIDRAFEVMDRIKDDVVFWSSGSKPLELVKSGEVVMAIAYNGRVGAANLAEGENFEYIWEGQVLDQEYLCLLSGAPNRDAALDFMWHASTPEAQAEQAKYITYGPMRASGIPIIEAGEPFGPGGQEIMPHMPNTPERLKVSIVSDPQWWSDYGAEINERYAAWMAN</sequence>
<reference evidence="2" key="1">
    <citation type="submission" date="2018-05" db="EMBL/GenBank/DDBJ databases">
        <authorList>
            <person name="Lanie J.A."/>
            <person name="Ng W.-L."/>
            <person name="Kazmierczak K.M."/>
            <person name="Andrzejewski T.M."/>
            <person name="Davidsen T.M."/>
            <person name="Wayne K.J."/>
            <person name="Tettelin H."/>
            <person name="Glass J.I."/>
            <person name="Rusch D."/>
            <person name="Podicherti R."/>
            <person name="Tsui H.-C.T."/>
            <person name="Winkler M.E."/>
        </authorList>
    </citation>
    <scope>NUCLEOTIDE SEQUENCE</scope>
</reference>
<evidence type="ECO:0008006" key="3">
    <source>
        <dbReference type="Google" id="ProtNLM"/>
    </source>
</evidence>
<accession>A0A382HDU2</accession>
<proteinExistence type="predicted"/>
<keyword evidence="1" id="KW-0732">Signal</keyword>
<evidence type="ECO:0000256" key="1">
    <source>
        <dbReference type="ARBA" id="ARBA00022729"/>
    </source>
</evidence>
<organism evidence="2">
    <name type="scientific">marine metagenome</name>
    <dbReference type="NCBI Taxonomy" id="408172"/>
    <lineage>
        <taxon>unclassified sequences</taxon>
        <taxon>metagenomes</taxon>
        <taxon>ecological metagenomes</taxon>
    </lineage>
</organism>
<dbReference type="SUPFAM" id="SSF53850">
    <property type="entry name" value="Periplasmic binding protein-like II"/>
    <property type="match status" value="1"/>
</dbReference>
<dbReference type="CDD" id="cd13589">
    <property type="entry name" value="PBP2_polyamine_RpCGA009"/>
    <property type="match status" value="1"/>
</dbReference>
<protein>
    <recommendedName>
        <fullName evidence="3">ABC transporter substrate-binding protein</fullName>
    </recommendedName>
</protein>
<dbReference type="Gene3D" id="3.40.190.10">
    <property type="entry name" value="Periplasmic binding protein-like II"/>
    <property type="match status" value="2"/>
</dbReference>
<dbReference type="PANTHER" id="PTHR30222">
    <property type="entry name" value="SPERMIDINE/PUTRESCINE-BINDING PERIPLASMIC PROTEIN"/>
    <property type="match status" value="1"/>
</dbReference>
<dbReference type="EMBL" id="UINC01060624">
    <property type="protein sequence ID" value="SVB85322.1"/>
    <property type="molecule type" value="Genomic_DNA"/>
</dbReference>
<dbReference type="PANTHER" id="PTHR30222:SF2">
    <property type="entry name" value="ABC TRANSPORTER SUBSTRATE-BINDING PROTEIN"/>
    <property type="match status" value="1"/>
</dbReference>
<evidence type="ECO:0000313" key="2">
    <source>
        <dbReference type="EMBL" id="SVB85322.1"/>
    </source>
</evidence>
<dbReference type="AlphaFoldDB" id="A0A382HDU2"/>
<dbReference type="InterPro" id="IPR006059">
    <property type="entry name" value="SBP"/>
</dbReference>
<dbReference type="Pfam" id="PF13416">
    <property type="entry name" value="SBP_bac_8"/>
    <property type="match status" value="1"/>
</dbReference>